<sequence>MNGRTALRWSGYVAVAVAFAIACAFLSNWQFTRNESRSEQLALVEANYDAAPVPVGDLIAAGGEFSPADEWRPVELVGEYLPDQQVLVRNRPHGGTSAFEVLVPFRTEDGRVFVIDRGWVPPATDSPDPAAVPAPPSGAATVVARLKPVEAAPTSGRSAPAGQVPTINLDLVVAEAGLGDETVTSAYGQLVSEDPAPETVPGALPTPTEDPGPHLSYAIQWILFAIMGFVFIWYMIRTEVRHRREDAAEAAAMADTAPAKTSSASIGTGAPDAADRPRVPVVASVVPPSLRRRGGGKRDRDMQDEDAILDSSRS</sequence>
<evidence type="ECO:0000256" key="1">
    <source>
        <dbReference type="ARBA" id="ARBA00004370"/>
    </source>
</evidence>
<dbReference type="Pfam" id="PF02104">
    <property type="entry name" value="SURF1"/>
    <property type="match status" value="1"/>
</dbReference>
<evidence type="ECO:0000256" key="7">
    <source>
        <dbReference type="SAM" id="MobiDB-lite"/>
    </source>
</evidence>
<evidence type="ECO:0000256" key="3">
    <source>
        <dbReference type="ARBA" id="ARBA00022692"/>
    </source>
</evidence>
<gene>
    <name evidence="8" type="ORF">F6B42_09115</name>
</gene>
<feature type="region of interest" description="Disordered" evidence="7">
    <location>
        <begin position="192"/>
        <end position="211"/>
    </location>
</feature>
<dbReference type="PROSITE" id="PS51257">
    <property type="entry name" value="PROKAR_LIPOPROTEIN"/>
    <property type="match status" value="1"/>
</dbReference>
<dbReference type="Proteomes" id="UP000327039">
    <property type="component" value="Unassembled WGS sequence"/>
</dbReference>
<dbReference type="RefSeq" id="WP_150419302.1">
    <property type="nucleotide sequence ID" value="NZ_VYRZ01000002.1"/>
</dbReference>
<dbReference type="PROSITE" id="PS50895">
    <property type="entry name" value="SURF1"/>
    <property type="match status" value="1"/>
</dbReference>
<feature type="transmembrane region" description="Helical" evidence="6">
    <location>
        <begin position="217"/>
        <end position="236"/>
    </location>
</feature>
<dbReference type="EMBL" id="VYRZ01000002">
    <property type="protein sequence ID" value="KAA9087106.1"/>
    <property type="molecule type" value="Genomic_DNA"/>
</dbReference>
<keyword evidence="6" id="KW-1003">Cell membrane</keyword>
<dbReference type="PANTHER" id="PTHR23427:SF2">
    <property type="entry name" value="SURFEIT LOCUS PROTEIN 1"/>
    <property type="match status" value="1"/>
</dbReference>
<reference evidence="9" key="1">
    <citation type="submission" date="2019-09" db="EMBL/GenBank/DDBJ databases">
        <title>Mumia zhuanghuii sp. nov. isolated from the intestinal contents of plateau pika (Ochotona curzoniae) in the Qinghai-Tibet plateau of China.</title>
        <authorList>
            <person name="Tian Z."/>
        </authorList>
    </citation>
    <scope>NUCLEOTIDE SEQUENCE [LARGE SCALE GENOMIC DNA]</scope>
    <source>
        <strain evidence="9">DSM 25564</strain>
    </source>
</reference>
<comment type="similarity">
    <text evidence="2 6">Belongs to the SURF1 family.</text>
</comment>
<name>A0A5J5IR29_9MICO</name>
<feature type="region of interest" description="Disordered" evidence="7">
    <location>
        <begin position="254"/>
        <end position="314"/>
    </location>
</feature>
<evidence type="ECO:0000256" key="4">
    <source>
        <dbReference type="ARBA" id="ARBA00022989"/>
    </source>
</evidence>
<keyword evidence="4 6" id="KW-1133">Transmembrane helix</keyword>
<dbReference type="OrthoDB" id="9807214at2"/>
<comment type="caution">
    <text evidence="8">The sequence shown here is derived from an EMBL/GenBank/DDBJ whole genome shotgun (WGS) entry which is preliminary data.</text>
</comment>
<keyword evidence="5 6" id="KW-0472">Membrane</keyword>
<proteinExistence type="inferred from homology"/>
<evidence type="ECO:0000313" key="8">
    <source>
        <dbReference type="EMBL" id="KAA9087106.1"/>
    </source>
</evidence>
<evidence type="ECO:0000256" key="5">
    <source>
        <dbReference type="ARBA" id="ARBA00023136"/>
    </source>
</evidence>
<keyword evidence="3 6" id="KW-0812">Transmembrane</keyword>
<dbReference type="CDD" id="cd06662">
    <property type="entry name" value="SURF1"/>
    <property type="match status" value="1"/>
</dbReference>
<protein>
    <recommendedName>
        <fullName evidence="6">SURF1-like protein</fullName>
    </recommendedName>
</protein>
<dbReference type="InterPro" id="IPR002994">
    <property type="entry name" value="Surf1/Shy1"/>
</dbReference>
<accession>A0A5J5IR29</accession>
<dbReference type="GO" id="GO:0005886">
    <property type="term" value="C:plasma membrane"/>
    <property type="evidence" value="ECO:0007669"/>
    <property type="project" value="UniProtKB-SubCell"/>
</dbReference>
<evidence type="ECO:0000313" key="9">
    <source>
        <dbReference type="Proteomes" id="UP000327039"/>
    </source>
</evidence>
<organism evidence="8 9">
    <name type="scientific">Microbacterium radiodurans</name>
    <dbReference type="NCBI Taxonomy" id="661398"/>
    <lineage>
        <taxon>Bacteria</taxon>
        <taxon>Bacillati</taxon>
        <taxon>Actinomycetota</taxon>
        <taxon>Actinomycetes</taxon>
        <taxon>Micrococcales</taxon>
        <taxon>Microbacteriaceae</taxon>
        <taxon>Microbacterium</taxon>
    </lineage>
</organism>
<dbReference type="PANTHER" id="PTHR23427">
    <property type="entry name" value="SURFEIT LOCUS PROTEIN"/>
    <property type="match status" value="1"/>
</dbReference>
<feature type="transmembrane region" description="Helical" evidence="6">
    <location>
        <begin position="12"/>
        <end position="31"/>
    </location>
</feature>
<comment type="subcellular location">
    <subcellularLocation>
        <location evidence="6">Cell membrane</location>
        <topology evidence="6">Multi-pass membrane protein</topology>
    </subcellularLocation>
    <subcellularLocation>
        <location evidence="1">Membrane</location>
    </subcellularLocation>
</comment>
<dbReference type="InterPro" id="IPR045214">
    <property type="entry name" value="Surf1/Surf4"/>
</dbReference>
<feature type="compositionally biased region" description="Low complexity" evidence="7">
    <location>
        <begin position="279"/>
        <end position="289"/>
    </location>
</feature>
<evidence type="ECO:0000256" key="6">
    <source>
        <dbReference type="RuleBase" id="RU363076"/>
    </source>
</evidence>
<keyword evidence="9" id="KW-1185">Reference proteome</keyword>
<dbReference type="AlphaFoldDB" id="A0A5J5IR29"/>
<evidence type="ECO:0000256" key="2">
    <source>
        <dbReference type="ARBA" id="ARBA00007165"/>
    </source>
</evidence>